<proteinExistence type="predicted"/>
<reference evidence="3 6" key="2">
    <citation type="submission" date="2016-11" db="EMBL/GenBank/DDBJ databases">
        <title>Complete Genome Sequence of Bradyrhizobium sp. strain J5, an isolated from soybean nodule in Hokkaido.</title>
        <authorList>
            <person name="Kanehara K."/>
        </authorList>
    </citation>
    <scope>NUCLEOTIDE SEQUENCE [LARGE SCALE GENOMIC DNA]</scope>
    <source>
        <strain evidence="3 6">J5</strain>
    </source>
</reference>
<reference evidence="4 5" key="1">
    <citation type="submission" date="2014-09" db="EMBL/GenBank/DDBJ databases">
        <title>Draft genome of Bradyrhizobium japonicum Is-34.</title>
        <authorList>
            <person name="Tsurumaru H."/>
            <person name="Yamakawa T."/>
            <person name="Hashimoto S."/>
            <person name="Okizaki K."/>
            <person name="Kanesaki Y."/>
            <person name="Yoshikawa H."/>
            <person name="Yajima S."/>
        </authorList>
    </citation>
    <scope>NUCLEOTIDE SEQUENCE [LARGE SCALE GENOMIC DNA]</scope>
    <source>
        <strain evidence="4 5">Is-34</strain>
    </source>
</reference>
<evidence type="ECO:0000313" key="4">
    <source>
        <dbReference type="EMBL" id="KGT74080.1"/>
    </source>
</evidence>
<dbReference type="PANTHER" id="PTHR23028">
    <property type="entry name" value="ACETYLTRANSFERASE"/>
    <property type="match status" value="1"/>
</dbReference>
<evidence type="ECO:0000313" key="6">
    <source>
        <dbReference type="Proteomes" id="UP000181962"/>
    </source>
</evidence>
<dbReference type="InterPro" id="IPR050879">
    <property type="entry name" value="Acyltransferase_3"/>
</dbReference>
<evidence type="ECO:0000313" key="5">
    <source>
        <dbReference type="Proteomes" id="UP000030377"/>
    </source>
</evidence>
<keyword evidence="1" id="KW-0812">Transmembrane</keyword>
<feature type="transmembrane region" description="Helical" evidence="1">
    <location>
        <begin position="92"/>
        <end position="110"/>
    </location>
</feature>
<keyword evidence="1" id="KW-1133">Transmembrane helix</keyword>
<feature type="transmembrane region" description="Helical" evidence="1">
    <location>
        <begin position="158"/>
        <end position="177"/>
    </location>
</feature>
<evidence type="ECO:0000259" key="2">
    <source>
        <dbReference type="Pfam" id="PF01757"/>
    </source>
</evidence>
<feature type="transmembrane region" description="Helical" evidence="1">
    <location>
        <begin position="249"/>
        <end position="268"/>
    </location>
</feature>
<dbReference type="EMBL" id="CP017637">
    <property type="protein sequence ID" value="APG14665.1"/>
    <property type="molecule type" value="Genomic_DNA"/>
</dbReference>
<feature type="transmembrane region" description="Helical" evidence="1">
    <location>
        <begin position="367"/>
        <end position="387"/>
    </location>
</feature>
<protein>
    <submittedName>
        <fullName evidence="3">Acyltransferase</fullName>
    </submittedName>
</protein>
<keyword evidence="3" id="KW-0012">Acyltransferase</keyword>
<dbReference type="AlphaFoldDB" id="A0A0A3XIE2"/>
<dbReference type="GO" id="GO:0016747">
    <property type="term" value="F:acyltransferase activity, transferring groups other than amino-acyl groups"/>
    <property type="evidence" value="ECO:0007669"/>
    <property type="project" value="InterPro"/>
</dbReference>
<dbReference type="KEGG" id="bjp:RN69_37345"/>
<dbReference type="EMBL" id="JRPN01000038">
    <property type="protein sequence ID" value="KGT74080.1"/>
    <property type="molecule type" value="Genomic_DNA"/>
</dbReference>
<gene>
    <name evidence="3" type="ORF">BKD09_40565</name>
    <name evidence="4" type="ORF">MA20_40850</name>
</gene>
<keyword evidence="3" id="KW-0808">Transferase</keyword>
<dbReference type="Pfam" id="PF01757">
    <property type="entry name" value="Acyl_transf_3"/>
    <property type="match status" value="1"/>
</dbReference>
<dbReference type="Proteomes" id="UP000030377">
    <property type="component" value="Unassembled WGS sequence"/>
</dbReference>
<feature type="domain" description="Acyltransferase 3" evidence="2">
    <location>
        <begin position="60"/>
        <end position="383"/>
    </location>
</feature>
<keyword evidence="1" id="KW-0472">Membrane</keyword>
<accession>A0A0A3XIE2</accession>
<dbReference type="STRING" id="375.BKD09_RS40565"/>
<name>A0A0A3XIE2_BRAJP</name>
<dbReference type="Proteomes" id="UP000181962">
    <property type="component" value="Chromosome"/>
</dbReference>
<dbReference type="PATRIC" id="fig|375.37.peg.7447"/>
<feature type="transmembrane region" description="Helical" evidence="1">
    <location>
        <begin position="280"/>
        <end position="297"/>
    </location>
</feature>
<dbReference type="InterPro" id="IPR002656">
    <property type="entry name" value="Acyl_transf_3_dom"/>
</dbReference>
<sequence length="405" mass="45348">MYMHVYVKKCDRCVNRIAESYMSNAMLKSSCATPNLPPPNAFPEDPGSLAAKEVARLSILDGMRGIAAICVAVLHFYEPFQFGPQNRIPHGYLAVDFFFCLSGYVMAFAYDPSRVELSPTELIKRRLIRLHPLVVIGSLLGFVVVVIGRFYAPMAAALFNFSVTEFFILLTCSVLLLPHLFVHDPSFPIFPFVAPAWSLLCEYVASLTFALCLRQLSLRWLLAMLAFAAVATAYTCYDFGSLNGGFDRRTFWIGFVRVGFSFIAGVVACRIGRQPLLPGAAYYLPLIMLATFFWPFLWKPYDFLIVTIVYPLLVWLGANAIGSPSINRFSEFIGDLSYPLYMTHYVPLMLLFGGTSAGWVAQIHAALAVPSMTLVAIAFSFLVKRYIDEPIRATLRHRSFEHLKG</sequence>
<feature type="transmembrane region" description="Helical" evidence="1">
    <location>
        <begin position="189"/>
        <end position="213"/>
    </location>
</feature>
<feature type="transmembrane region" description="Helical" evidence="1">
    <location>
        <begin position="220"/>
        <end position="237"/>
    </location>
</feature>
<evidence type="ECO:0000313" key="3">
    <source>
        <dbReference type="EMBL" id="APG14665.1"/>
    </source>
</evidence>
<feature type="transmembrane region" description="Helical" evidence="1">
    <location>
        <begin position="303"/>
        <end position="321"/>
    </location>
</feature>
<feature type="transmembrane region" description="Helical" evidence="1">
    <location>
        <begin position="130"/>
        <end position="151"/>
    </location>
</feature>
<dbReference type="PANTHER" id="PTHR23028:SF134">
    <property type="entry name" value="PUTATIVE (AFU_ORTHOLOGUE AFUA_4G08520)-RELATED"/>
    <property type="match status" value="1"/>
</dbReference>
<evidence type="ECO:0000256" key="1">
    <source>
        <dbReference type="SAM" id="Phobius"/>
    </source>
</evidence>
<organism evidence="4 5">
    <name type="scientific">Bradyrhizobium japonicum</name>
    <dbReference type="NCBI Taxonomy" id="375"/>
    <lineage>
        <taxon>Bacteria</taxon>
        <taxon>Pseudomonadati</taxon>
        <taxon>Pseudomonadota</taxon>
        <taxon>Alphaproteobacteria</taxon>
        <taxon>Hyphomicrobiales</taxon>
        <taxon>Nitrobacteraceae</taxon>
        <taxon>Bradyrhizobium</taxon>
    </lineage>
</organism>
<dbReference type="OrthoDB" id="9796461at2"/>